<reference evidence="4" key="3">
    <citation type="submission" date="2020-05" db="EMBL/GenBank/DDBJ databases">
        <title>Complete genome sequence of Bradyrhizobium diazoefficiens XF4 isolated from soybean nodule.</title>
        <authorList>
            <person name="Noda R."/>
            <person name="Kakizaki K."/>
            <person name="Minamisawa K."/>
        </authorList>
    </citation>
    <scope>NUCLEOTIDE SEQUENCE</scope>
    <source>
        <strain evidence="4">XF4</strain>
    </source>
</reference>
<feature type="chain" id="PRO_5036408075" evidence="1">
    <location>
        <begin position="41"/>
        <end position="105"/>
    </location>
</feature>
<evidence type="ECO:0000313" key="5">
    <source>
        <dbReference type="EMBL" id="BCE52491.1"/>
    </source>
</evidence>
<evidence type="ECO:0000256" key="1">
    <source>
        <dbReference type="SAM" id="SignalP"/>
    </source>
</evidence>
<reference evidence="7" key="6">
    <citation type="submission" date="2020-05" db="EMBL/GenBank/DDBJ databases">
        <title>Complete genome sequence of Bradyrhizobium diazoefficiens XF9 isolated from soybean nodule.</title>
        <authorList>
            <person name="Noda R."/>
            <person name="Kakizaki K."/>
            <person name="Minamisawa K."/>
        </authorList>
    </citation>
    <scope>NUCLEOTIDE SEQUENCE</scope>
    <source>
        <strain evidence="7">XF9</strain>
    </source>
</reference>
<sequence length="105" mass="11044">MAIVVNIPSGASNSKLGFRRIKKLLAGTVALNTLAAPASAVDPAARPYFKAPPAVIPIYDWSGFYVGSAGTWSTPAAWSSLRPLAWGAIMRREARWAVTSATAGK</sequence>
<evidence type="ECO:0000313" key="3">
    <source>
        <dbReference type="EMBL" id="BCE34972.1"/>
    </source>
</evidence>
<organism evidence="4">
    <name type="scientific">Bradyrhizobium diazoefficiens</name>
    <dbReference type="NCBI Taxonomy" id="1355477"/>
    <lineage>
        <taxon>Bacteria</taxon>
        <taxon>Pseudomonadati</taxon>
        <taxon>Pseudomonadota</taxon>
        <taxon>Alphaproteobacteria</taxon>
        <taxon>Hyphomicrobiales</taxon>
        <taxon>Nitrobacteraceae</taxon>
        <taxon>Bradyrhizobium</taxon>
    </lineage>
</organism>
<reference evidence="3" key="2">
    <citation type="submission" date="2020-05" db="EMBL/GenBank/DDBJ databases">
        <title>Complete genome sequence of Bradyrhizobium diazoefficiens XF3 isolated from soybean nodule.</title>
        <authorList>
            <person name="Noda R."/>
            <person name="Kakizaki K."/>
            <person name="Minamisawa K."/>
        </authorList>
    </citation>
    <scope>NUCLEOTIDE SEQUENCE</scope>
    <source>
        <strain evidence="3">XF3</strain>
    </source>
</reference>
<reference evidence="5" key="4">
    <citation type="submission" date="2020-05" db="EMBL/GenBank/DDBJ databases">
        <title>Complete genome sequence of Bradyrhizobium diazoefficiens XF5 isolated from soybean nodule.</title>
        <authorList>
            <person name="Noda R."/>
            <person name="Kakizaki K."/>
            <person name="Minamisawa K."/>
        </authorList>
    </citation>
    <scope>NUCLEOTIDE SEQUENCE</scope>
    <source>
        <strain evidence="5">XF5</strain>
    </source>
</reference>
<dbReference type="AlphaFoldDB" id="A0A809YUF7"/>
<evidence type="ECO:0000313" key="2">
    <source>
        <dbReference type="EMBL" id="BCE17322.1"/>
    </source>
</evidence>
<reference evidence="2" key="1">
    <citation type="submission" date="2020-05" db="EMBL/GenBank/DDBJ databases">
        <title>Complete genome sequence of Bradyrhizobium diazoefficiens XF1 isolated from soybean nodule.</title>
        <authorList>
            <person name="Noda R."/>
            <person name="Kakizaki K."/>
            <person name="Minamisawa K."/>
        </authorList>
    </citation>
    <scope>NUCLEOTIDE SEQUENCE</scope>
    <source>
        <strain evidence="2">XF1</strain>
    </source>
</reference>
<accession>A0A809YUF7</accession>
<evidence type="ECO:0000313" key="7">
    <source>
        <dbReference type="EMBL" id="BCE78582.1"/>
    </source>
</evidence>
<dbReference type="EMBL" id="AP023096">
    <property type="protein sequence ID" value="BCE61204.1"/>
    <property type="molecule type" value="Genomic_DNA"/>
</dbReference>
<name>A0A809YUF7_9BRAD</name>
<dbReference type="EMBL" id="AP023095">
    <property type="protein sequence ID" value="BCE52491.1"/>
    <property type="molecule type" value="Genomic_DNA"/>
</dbReference>
<dbReference type="EMBL" id="AP023094">
    <property type="protein sequence ID" value="BCE43654.1"/>
    <property type="molecule type" value="Genomic_DNA"/>
</dbReference>
<feature type="signal peptide" evidence="1">
    <location>
        <begin position="1"/>
        <end position="40"/>
    </location>
</feature>
<dbReference type="EMBL" id="AP023098">
    <property type="protein sequence ID" value="BCE78582.1"/>
    <property type="molecule type" value="Genomic_DNA"/>
</dbReference>
<evidence type="ECO:0000313" key="6">
    <source>
        <dbReference type="EMBL" id="BCE61204.1"/>
    </source>
</evidence>
<dbReference type="EMBL" id="AP023093">
    <property type="protein sequence ID" value="BCE34972.1"/>
    <property type="molecule type" value="Genomic_DNA"/>
</dbReference>
<gene>
    <name evidence="2" type="ORF">XF1B_00030</name>
    <name evidence="3" type="ORF">XF3B_00030</name>
    <name evidence="4" type="ORF">XF4B_00030</name>
    <name evidence="5" type="ORF">XF5B_00030</name>
    <name evidence="6" type="ORF">XF6B_00030</name>
    <name evidence="7" type="ORF">XF9B_00030</name>
</gene>
<dbReference type="EMBL" id="AP023091">
    <property type="protein sequence ID" value="BCE17322.1"/>
    <property type="molecule type" value="Genomic_DNA"/>
</dbReference>
<proteinExistence type="predicted"/>
<keyword evidence="1" id="KW-0732">Signal</keyword>
<evidence type="ECO:0000313" key="4">
    <source>
        <dbReference type="EMBL" id="BCE43654.1"/>
    </source>
</evidence>
<reference evidence="6" key="5">
    <citation type="submission" date="2020-05" db="EMBL/GenBank/DDBJ databases">
        <title>Complete genome sequence of Bradyrhizobium diazoefficiens XF6 isolated from soybean nodule.</title>
        <authorList>
            <person name="Noda R."/>
            <person name="Kakizaki K."/>
            <person name="Minamisawa K."/>
        </authorList>
    </citation>
    <scope>NUCLEOTIDE SEQUENCE</scope>
    <source>
        <strain evidence="6">XF6</strain>
    </source>
</reference>
<protein>
    <submittedName>
        <fullName evidence="4">Uncharacterized protein</fullName>
    </submittedName>
</protein>